<evidence type="ECO:0000256" key="2">
    <source>
        <dbReference type="ARBA" id="ARBA00023125"/>
    </source>
</evidence>
<sequence length="301" mass="34680">MDGDTIMIAAETYSVASNPVYYEGNALHVLFAGESQTKPNHVLGPKIYDYFLLHYVEHGKGTFRTEHHTYHLHEGDCFLIHPDQLVSYSSDPVHPWRYRWVAFTGDEAYELVQSAGFHPSEPVARTGRECRMQAFLSSILRVFYERKESASLASIGYLHLIFAEAKEAIHRTTRLTGAETAVQRTVKQMIHFMSSQYAHPVSIEQMSESLGYNRAYLSRIFKRETGMTPVTYLLKLRIDKARRLLRERSELSIEQIAASVGITDALYFSRQFRRFYDQSPSQYRQSVIQQANNGENPPFHE</sequence>
<dbReference type="Gene3D" id="1.10.10.60">
    <property type="entry name" value="Homeodomain-like"/>
    <property type="match status" value="2"/>
</dbReference>
<evidence type="ECO:0000256" key="1">
    <source>
        <dbReference type="ARBA" id="ARBA00023015"/>
    </source>
</evidence>
<keyword evidence="3" id="KW-0804">Transcription</keyword>
<dbReference type="InterPro" id="IPR020449">
    <property type="entry name" value="Tscrpt_reg_AraC-type_HTH"/>
</dbReference>
<dbReference type="Pfam" id="PF02311">
    <property type="entry name" value="AraC_binding"/>
    <property type="match status" value="1"/>
</dbReference>
<dbReference type="InterPro" id="IPR003313">
    <property type="entry name" value="AraC-bd"/>
</dbReference>
<dbReference type="Proteomes" id="UP001519273">
    <property type="component" value="Unassembled WGS sequence"/>
</dbReference>
<proteinExistence type="predicted"/>
<evidence type="ECO:0000256" key="3">
    <source>
        <dbReference type="ARBA" id="ARBA00023163"/>
    </source>
</evidence>
<dbReference type="SUPFAM" id="SSF51215">
    <property type="entry name" value="Regulatory protein AraC"/>
    <property type="match status" value="1"/>
</dbReference>
<dbReference type="CDD" id="cd06986">
    <property type="entry name" value="cupin_MmsR-like_N"/>
    <property type="match status" value="1"/>
</dbReference>
<dbReference type="InterPro" id="IPR018060">
    <property type="entry name" value="HTH_AraC"/>
</dbReference>
<dbReference type="PANTHER" id="PTHR43280:SF28">
    <property type="entry name" value="HTH-TYPE TRANSCRIPTIONAL ACTIVATOR RHAS"/>
    <property type="match status" value="1"/>
</dbReference>
<evidence type="ECO:0000313" key="5">
    <source>
        <dbReference type="EMBL" id="MBP1935199.1"/>
    </source>
</evidence>
<name>A0ABS4GY54_9BACL</name>
<dbReference type="InterPro" id="IPR009057">
    <property type="entry name" value="Homeodomain-like_sf"/>
</dbReference>
<dbReference type="InterPro" id="IPR037923">
    <property type="entry name" value="HTH-like"/>
</dbReference>
<dbReference type="Gene3D" id="2.60.120.280">
    <property type="entry name" value="Regulatory protein AraC"/>
    <property type="match status" value="1"/>
</dbReference>
<keyword evidence="2" id="KW-0238">DNA-binding</keyword>
<dbReference type="PROSITE" id="PS00041">
    <property type="entry name" value="HTH_ARAC_FAMILY_1"/>
    <property type="match status" value="1"/>
</dbReference>
<evidence type="ECO:0000313" key="6">
    <source>
        <dbReference type="Proteomes" id="UP001519273"/>
    </source>
</evidence>
<organism evidence="5 6">
    <name type="scientific">Paenibacillus sediminis</name>
    <dbReference type="NCBI Taxonomy" id="664909"/>
    <lineage>
        <taxon>Bacteria</taxon>
        <taxon>Bacillati</taxon>
        <taxon>Bacillota</taxon>
        <taxon>Bacilli</taxon>
        <taxon>Bacillales</taxon>
        <taxon>Paenibacillaceae</taxon>
        <taxon>Paenibacillus</taxon>
    </lineage>
</organism>
<dbReference type="Pfam" id="PF12833">
    <property type="entry name" value="HTH_18"/>
    <property type="match status" value="1"/>
</dbReference>
<evidence type="ECO:0000259" key="4">
    <source>
        <dbReference type="PROSITE" id="PS01124"/>
    </source>
</evidence>
<keyword evidence="1" id="KW-0805">Transcription regulation</keyword>
<dbReference type="PANTHER" id="PTHR43280">
    <property type="entry name" value="ARAC-FAMILY TRANSCRIPTIONAL REGULATOR"/>
    <property type="match status" value="1"/>
</dbReference>
<dbReference type="SUPFAM" id="SSF46689">
    <property type="entry name" value="Homeodomain-like"/>
    <property type="match status" value="2"/>
</dbReference>
<accession>A0ABS4GY54</accession>
<feature type="domain" description="HTH araC/xylS-type" evidence="4">
    <location>
        <begin position="187"/>
        <end position="286"/>
    </location>
</feature>
<dbReference type="SMART" id="SM00342">
    <property type="entry name" value="HTH_ARAC"/>
    <property type="match status" value="1"/>
</dbReference>
<dbReference type="EMBL" id="JAGGKP010000001">
    <property type="protein sequence ID" value="MBP1935199.1"/>
    <property type="molecule type" value="Genomic_DNA"/>
</dbReference>
<keyword evidence="6" id="KW-1185">Reference proteome</keyword>
<dbReference type="RefSeq" id="WP_245251812.1">
    <property type="nucleotide sequence ID" value="NZ_CBCRVE010000001.1"/>
</dbReference>
<dbReference type="InterPro" id="IPR018062">
    <property type="entry name" value="HTH_AraC-typ_CS"/>
</dbReference>
<dbReference type="PROSITE" id="PS01124">
    <property type="entry name" value="HTH_ARAC_FAMILY_2"/>
    <property type="match status" value="1"/>
</dbReference>
<comment type="caution">
    <text evidence="5">The sequence shown here is derived from an EMBL/GenBank/DDBJ whole genome shotgun (WGS) entry which is preliminary data.</text>
</comment>
<protein>
    <submittedName>
        <fullName evidence="5">AraC-like DNA-binding protein</fullName>
    </submittedName>
</protein>
<dbReference type="PRINTS" id="PR00032">
    <property type="entry name" value="HTHARAC"/>
</dbReference>
<reference evidence="5 6" key="1">
    <citation type="submission" date="2021-03" db="EMBL/GenBank/DDBJ databases">
        <title>Genomic Encyclopedia of Type Strains, Phase IV (KMG-IV): sequencing the most valuable type-strain genomes for metagenomic binning, comparative biology and taxonomic classification.</title>
        <authorList>
            <person name="Goeker M."/>
        </authorList>
    </citation>
    <scope>NUCLEOTIDE SEQUENCE [LARGE SCALE GENOMIC DNA]</scope>
    <source>
        <strain evidence="5 6">DSM 23491</strain>
    </source>
</reference>
<gene>
    <name evidence="5" type="ORF">J2Z20_000060</name>
</gene>